<dbReference type="InterPro" id="IPR013320">
    <property type="entry name" value="ConA-like_dom_sf"/>
</dbReference>
<name>A0A934VCT6_9BACT</name>
<evidence type="ECO:0000313" key="2">
    <source>
        <dbReference type="Proteomes" id="UP000658278"/>
    </source>
</evidence>
<sequence>MKDNQPINPTSQHALLRWGGLLVLLLMSFALAEASPEQGGSRLPVVDGLMLDLDANVGVELEAGSRVKAWKNQVENAAVDLFVKRDEGREEAGSGRPTLKTEVEAIGGNSTLVFAEQELINMDEDAFDHLVTGRGYTWFSVMSVDKQHVGKKDVNSFFGNLRNGPPYDGFWGNLMDDNRVWMGTRNGIMPKGKKRVALWDEELNPCVATSEPIEENRYYLIMGRMGAGAGTVDLELFVNSSTPVDRKPVPVNPKANPSRMAIGQERDAINHPGKESFHGEIARFLVFERPLSDAELSSMIGHLIKVYEIETGD</sequence>
<gene>
    <name evidence="1" type="ORF">JIN81_00960</name>
</gene>
<keyword evidence="2" id="KW-1185">Reference proteome</keyword>
<organism evidence="1 2">
    <name type="scientific">Haloferula rosea</name>
    <dbReference type="NCBI Taxonomy" id="490093"/>
    <lineage>
        <taxon>Bacteria</taxon>
        <taxon>Pseudomonadati</taxon>
        <taxon>Verrucomicrobiota</taxon>
        <taxon>Verrucomicrobiia</taxon>
        <taxon>Verrucomicrobiales</taxon>
        <taxon>Verrucomicrobiaceae</taxon>
        <taxon>Haloferula</taxon>
    </lineage>
</organism>
<dbReference type="EMBL" id="JAENII010000001">
    <property type="protein sequence ID" value="MBK1825574.1"/>
    <property type="molecule type" value="Genomic_DNA"/>
</dbReference>
<protein>
    <submittedName>
        <fullName evidence="1">Uncharacterized protein</fullName>
    </submittedName>
</protein>
<proteinExistence type="predicted"/>
<evidence type="ECO:0000313" key="1">
    <source>
        <dbReference type="EMBL" id="MBK1825574.1"/>
    </source>
</evidence>
<dbReference type="RefSeq" id="WP_200275337.1">
    <property type="nucleotide sequence ID" value="NZ_JAENII010000001.1"/>
</dbReference>
<dbReference type="SUPFAM" id="SSF49899">
    <property type="entry name" value="Concanavalin A-like lectins/glucanases"/>
    <property type="match status" value="1"/>
</dbReference>
<comment type="caution">
    <text evidence="1">The sequence shown here is derived from an EMBL/GenBank/DDBJ whole genome shotgun (WGS) entry which is preliminary data.</text>
</comment>
<dbReference type="Proteomes" id="UP000658278">
    <property type="component" value="Unassembled WGS sequence"/>
</dbReference>
<dbReference type="AlphaFoldDB" id="A0A934VCT6"/>
<accession>A0A934VCT6</accession>
<reference evidence="1" key="1">
    <citation type="submission" date="2021-01" db="EMBL/GenBank/DDBJ databases">
        <title>Modified the classification status of verrucomicrobia.</title>
        <authorList>
            <person name="Feng X."/>
        </authorList>
    </citation>
    <scope>NUCLEOTIDE SEQUENCE</scope>
    <source>
        <strain evidence="1">KCTC 22201</strain>
    </source>
</reference>